<proteinExistence type="inferred from homology"/>
<comment type="caution">
    <text evidence="5">The sequence shown here is derived from an EMBL/GenBank/DDBJ whole genome shotgun (WGS) entry which is preliminary data.</text>
</comment>
<dbReference type="InterPro" id="IPR052173">
    <property type="entry name" value="Beta-lactam_resp_regulator"/>
</dbReference>
<keyword evidence="2" id="KW-0812">Transmembrane</keyword>
<evidence type="ECO:0000256" key="1">
    <source>
        <dbReference type="ARBA" id="ARBA00011075"/>
    </source>
</evidence>
<feature type="transmembrane region" description="Helical" evidence="2">
    <location>
        <begin position="38"/>
        <end position="57"/>
    </location>
</feature>
<dbReference type="Pfam" id="PF00905">
    <property type="entry name" value="Transpeptidase"/>
    <property type="match status" value="1"/>
</dbReference>
<feature type="transmembrane region" description="Helical" evidence="2">
    <location>
        <begin position="322"/>
        <end position="344"/>
    </location>
</feature>
<dbReference type="InterPro" id="IPR008756">
    <property type="entry name" value="Peptidase_M56"/>
</dbReference>
<reference evidence="5 6" key="1">
    <citation type="submission" date="2023-07" db="EMBL/GenBank/DDBJ databases">
        <title>Genomic Encyclopedia of Type Strains, Phase IV (KMG-IV): sequencing the most valuable type-strain genomes for metagenomic binning, comparative biology and taxonomic classification.</title>
        <authorList>
            <person name="Goeker M."/>
        </authorList>
    </citation>
    <scope>NUCLEOTIDE SEQUENCE [LARGE SCALE GENOMIC DNA]</scope>
    <source>
        <strain evidence="5 6">DSM 17723</strain>
    </source>
</reference>
<sequence>MGDSFFTLFLISNILLSIIFGIILLIKKFGKSQITVRAQYSISVLSLFILLIPFVPFKLFHVDSFFSWIKTSPSRLSGYAGSESTAQAASNNTNWLQDFSLTINESPFQMFDSIFLIIWVIGIIAMLFALFYSNRKIHSIKKELQKVNNKALSAVFEECKQEIRFKKNVTLGYSSLVHSPLTFGLVRPYIVLPKHSSSLSSDELKCILLHELFHCKHRDMLVNYFICLLRAVYWFNPLVWYFLKEVKTEMEIHCDYSVLKSLDNETQYKYGEVILKFASLEQKSSSLLAVSEMSSSYKQVKKRIVNIVNFKTESQILKLKSALIFILVLAIIVMSIPSLSALAINKEHHAFTKTNVIYKDYTNFFGEFTGGFVLYDSKKDTYTIHNKAESTTRFTPNSTYKIYSALLALETGVIARDDTKLQWDGTPYQYEEWNQDQDLFTAMERSTSWYFQTLDKQVGKKKVYNFLDKLDYGNENFTSSVTNFWLDGTLKISPVEQVDLLRKFYHNTFNFNEKNLQTVKDSITLDKANGRVLSGKTGTSIVNGEHIDGWFIGYVETSDNTYFFAVHIKGNKQAGGSSATKVALDLLKQEGIYPSSY</sequence>
<accession>A0ABT9YVH7</accession>
<feature type="domain" description="Penicillin-binding protein transpeptidase" evidence="3">
    <location>
        <begin position="373"/>
        <end position="587"/>
    </location>
</feature>
<organism evidence="5 6">
    <name type="scientific">Metabacillus niabensis</name>
    <dbReference type="NCBI Taxonomy" id="324854"/>
    <lineage>
        <taxon>Bacteria</taxon>
        <taxon>Bacillati</taxon>
        <taxon>Bacillota</taxon>
        <taxon>Bacilli</taxon>
        <taxon>Bacillales</taxon>
        <taxon>Bacillaceae</taxon>
        <taxon>Metabacillus</taxon>
    </lineage>
</organism>
<dbReference type="InterPro" id="IPR001460">
    <property type="entry name" value="PCN-bd_Tpept"/>
</dbReference>
<name>A0ABT9YVH7_9BACI</name>
<feature type="transmembrane region" description="Helical" evidence="2">
    <location>
        <begin position="6"/>
        <end position="26"/>
    </location>
</feature>
<dbReference type="PANTHER" id="PTHR34978:SF3">
    <property type="entry name" value="SLR0241 PROTEIN"/>
    <property type="match status" value="1"/>
</dbReference>
<feature type="domain" description="Peptidase M56" evidence="4">
    <location>
        <begin position="10"/>
        <end position="307"/>
    </location>
</feature>
<comment type="similarity">
    <text evidence="1">Belongs to the peptidase M56 family.</text>
</comment>
<dbReference type="RefSeq" id="WP_174879601.1">
    <property type="nucleotide sequence ID" value="NZ_CADEPK010000032.1"/>
</dbReference>
<dbReference type="Pfam" id="PF05569">
    <property type="entry name" value="Peptidase_M56"/>
    <property type="match status" value="1"/>
</dbReference>
<keyword evidence="2" id="KW-1133">Transmembrane helix</keyword>
<evidence type="ECO:0000256" key="2">
    <source>
        <dbReference type="SAM" id="Phobius"/>
    </source>
</evidence>
<dbReference type="EMBL" id="JAUSTZ010000001">
    <property type="protein sequence ID" value="MDQ0223994.1"/>
    <property type="molecule type" value="Genomic_DNA"/>
</dbReference>
<dbReference type="NCBIfam" id="NF000326">
    <property type="entry name" value="blaR1_generic"/>
    <property type="match status" value="1"/>
</dbReference>
<feature type="transmembrane region" description="Helical" evidence="2">
    <location>
        <begin position="221"/>
        <end position="243"/>
    </location>
</feature>
<evidence type="ECO:0000313" key="6">
    <source>
        <dbReference type="Proteomes" id="UP001232245"/>
    </source>
</evidence>
<evidence type="ECO:0000313" key="5">
    <source>
        <dbReference type="EMBL" id="MDQ0223994.1"/>
    </source>
</evidence>
<evidence type="ECO:0000259" key="3">
    <source>
        <dbReference type="Pfam" id="PF00905"/>
    </source>
</evidence>
<dbReference type="Gene3D" id="3.40.710.10">
    <property type="entry name" value="DD-peptidase/beta-lactamase superfamily"/>
    <property type="match status" value="1"/>
</dbReference>
<evidence type="ECO:0000259" key="4">
    <source>
        <dbReference type="Pfam" id="PF05569"/>
    </source>
</evidence>
<dbReference type="InterPro" id="IPR012338">
    <property type="entry name" value="Beta-lactam/transpept-like"/>
</dbReference>
<gene>
    <name evidence="5" type="ORF">J2S02_000316</name>
</gene>
<keyword evidence="2" id="KW-0472">Membrane</keyword>
<protein>
    <submittedName>
        <fullName evidence="5">Bla regulator protein BlaR1</fullName>
    </submittedName>
</protein>
<feature type="transmembrane region" description="Helical" evidence="2">
    <location>
        <begin position="114"/>
        <end position="132"/>
    </location>
</feature>
<dbReference type="Proteomes" id="UP001232245">
    <property type="component" value="Unassembled WGS sequence"/>
</dbReference>
<dbReference type="SUPFAM" id="SSF56601">
    <property type="entry name" value="beta-lactamase/transpeptidase-like"/>
    <property type="match status" value="1"/>
</dbReference>
<keyword evidence="6" id="KW-1185">Reference proteome</keyword>
<dbReference type="CDD" id="cd07341">
    <property type="entry name" value="M56_BlaR1_MecR1_like"/>
    <property type="match status" value="1"/>
</dbReference>
<dbReference type="PANTHER" id="PTHR34978">
    <property type="entry name" value="POSSIBLE SENSOR-TRANSDUCER PROTEIN BLAR"/>
    <property type="match status" value="1"/>
</dbReference>